<keyword evidence="4" id="KW-0540">Nuclease</keyword>
<sequence length="158" mass="17441">MVEFGAVVLYPRRLIEIVCYSTLIRPEDLSAVAVASGRSDGITREVVSSAPKFEQVADRIFGILNGRVWGGHNMQRFDCARIREAFTDIGWPCPESVGIIDSLAVLMHGFGRRAGNLKMATLASYFGLGQQKHRSLNDVCMNLEALKYSATVLLLVNH</sequence>
<evidence type="ECO:0000256" key="2">
    <source>
        <dbReference type="ARBA" id="ARBA00022723"/>
    </source>
</evidence>
<dbReference type="Gene3D" id="3.30.420.10">
    <property type="entry name" value="Ribonuclease H-like superfamily/Ribonuclease H"/>
    <property type="match status" value="1"/>
</dbReference>
<dbReference type="Proteomes" id="UP001179952">
    <property type="component" value="Unassembled WGS sequence"/>
</dbReference>
<keyword evidence="2" id="KW-0479">Metal-binding</keyword>
<feature type="domain" description="Exonuclease" evidence="6">
    <location>
        <begin position="1"/>
        <end position="155"/>
    </location>
</feature>
<organism evidence="7 8">
    <name type="scientific">Acorus gramineus</name>
    <name type="common">Dwarf sweet flag</name>
    <dbReference type="NCBI Taxonomy" id="55184"/>
    <lineage>
        <taxon>Eukaryota</taxon>
        <taxon>Viridiplantae</taxon>
        <taxon>Streptophyta</taxon>
        <taxon>Embryophyta</taxon>
        <taxon>Tracheophyta</taxon>
        <taxon>Spermatophyta</taxon>
        <taxon>Magnoliopsida</taxon>
        <taxon>Liliopsida</taxon>
        <taxon>Acoraceae</taxon>
        <taxon>Acorus</taxon>
    </lineage>
</organism>
<dbReference type="SMART" id="SM00479">
    <property type="entry name" value="EXOIII"/>
    <property type="match status" value="1"/>
</dbReference>
<dbReference type="GO" id="GO:0008408">
    <property type="term" value="F:3'-5' exonuclease activity"/>
    <property type="evidence" value="ECO:0007669"/>
    <property type="project" value="TreeGrafter"/>
</dbReference>
<dbReference type="FunFam" id="3.30.420.10:FF:000040">
    <property type="entry name" value="Exonuclease family protein"/>
    <property type="match status" value="1"/>
</dbReference>
<proteinExistence type="predicted"/>
<gene>
    <name evidence="7" type="ORF">QJS04_geneDACA003434</name>
</gene>
<dbReference type="Pfam" id="PF00929">
    <property type="entry name" value="RNase_T"/>
    <property type="match status" value="1"/>
</dbReference>
<keyword evidence="3" id="KW-0378">Hydrolase</keyword>
<evidence type="ECO:0000313" key="7">
    <source>
        <dbReference type="EMBL" id="KAK1278645.1"/>
    </source>
</evidence>
<dbReference type="EMBL" id="JAUJYN010000002">
    <property type="protein sequence ID" value="KAK1278645.1"/>
    <property type="molecule type" value="Genomic_DNA"/>
</dbReference>
<dbReference type="AlphaFoldDB" id="A0AAV9BQ30"/>
<dbReference type="PANTHER" id="PTHR30231">
    <property type="entry name" value="DNA POLYMERASE III SUBUNIT EPSILON"/>
    <property type="match status" value="1"/>
</dbReference>
<dbReference type="PANTHER" id="PTHR30231:SF26">
    <property type="entry name" value="PROTEIN NEN4"/>
    <property type="match status" value="1"/>
</dbReference>
<comment type="caution">
    <text evidence="7">The sequence shown here is derived from an EMBL/GenBank/DDBJ whole genome shotgun (WGS) entry which is preliminary data.</text>
</comment>
<comment type="cofactor">
    <cofactor evidence="1">
        <name>Mg(2+)</name>
        <dbReference type="ChEBI" id="CHEBI:18420"/>
    </cofactor>
</comment>
<keyword evidence="4" id="KW-0269">Exonuclease</keyword>
<dbReference type="InterPro" id="IPR012337">
    <property type="entry name" value="RNaseH-like_sf"/>
</dbReference>
<reference evidence="7" key="2">
    <citation type="submission" date="2023-06" db="EMBL/GenBank/DDBJ databases">
        <authorList>
            <person name="Ma L."/>
            <person name="Liu K.-W."/>
            <person name="Li Z."/>
            <person name="Hsiao Y.-Y."/>
            <person name="Qi Y."/>
            <person name="Fu T."/>
            <person name="Tang G."/>
            <person name="Zhang D."/>
            <person name="Sun W.-H."/>
            <person name="Liu D.-K."/>
            <person name="Li Y."/>
            <person name="Chen G.-Z."/>
            <person name="Liu X.-D."/>
            <person name="Liao X.-Y."/>
            <person name="Jiang Y.-T."/>
            <person name="Yu X."/>
            <person name="Hao Y."/>
            <person name="Huang J."/>
            <person name="Zhao X.-W."/>
            <person name="Ke S."/>
            <person name="Chen Y.-Y."/>
            <person name="Wu W.-L."/>
            <person name="Hsu J.-L."/>
            <person name="Lin Y.-F."/>
            <person name="Huang M.-D."/>
            <person name="Li C.-Y."/>
            <person name="Huang L."/>
            <person name="Wang Z.-W."/>
            <person name="Zhao X."/>
            <person name="Zhong W.-Y."/>
            <person name="Peng D.-H."/>
            <person name="Ahmad S."/>
            <person name="Lan S."/>
            <person name="Zhang J.-S."/>
            <person name="Tsai W.-C."/>
            <person name="Van De Peer Y."/>
            <person name="Liu Z.-J."/>
        </authorList>
    </citation>
    <scope>NUCLEOTIDE SEQUENCE</scope>
    <source>
        <strain evidence="7">SCP</strain>
        <tissue evidence="7">Leaves</tissue>
    </source>
</reference>
<evidence type="ECO:0000256" key="3">
    <source>
        <dbReference type="ARBA" id="ARBA00022801"/>
    </source>
</evidence>
<dbReference type="SUPFAM" id="SSF53098">
    <property type="entry name" value="Ribonuclease H-like"/>
    <property type="match status" value="1"/>
</dbReference>
<dbReference type="CDD" id="cd06127">
    <property type="entry name" value="DEDDh"/>
    <property type="match status" value="1"/>
</dbReference>
<evidence type="ECO:0000256" key="1">
    <source>
        <dbReference type="ARBA" id="ARBA00001946"/>
    </source>
</evidence>
<evidence type="ECO:0000256" key="4">
    <source>
        <dbReference type="ARBA" id="ARBA00022839"/>
    </source>
</evidence>
<dbReference type="InterPro" id="IPR036397">
    <property type="entry name" value="RNaseH_sf"/>
</dbReference>
<evidence type="ECO:0000259" key="6">
    <source>
        <dbReference type="SMART" id="SM00479"/>
    </source>
</evidence>
<keyword evidence="5" id="KW-0460">Magnesium</keyword>
<dbReference type="GO" id="GO:0003676">
    <property type="term" value="F:nucleic acid binding"/>
    <property type="evidence" value="ECO:0007669"/>
    <property type="project" value="InterPro"/>
</dbReference>
<keyword evidence="8" id="KW-1185">Reference proteome</keyword>
<name>A0AAV9BQ30_ACOGR</name>
<evidence type="ECO:0000313" key="8">
    <source>
        <dbReference type="Proteomes" id="UP001179952"/>
    </source>
</evidence>
<protein>
    <recommendedName>
        <fullName evidence="6">Exonuclease domain-containing protein</fullName>
    </recommendedName>
</protein>
<dbReference type="GO" id="GO:0046872">
    <property type="term" value="F:metal ion binding"/>
    <property type="evidence" value="ECO:0007669"/>
    <property type="project" value="UniProtKB-KW"/>
</dbReference>
<accession>A0AAV9BQ30</accession>
<reference evidence="7" key="1">
    <citation type="journal article" date="2023" name="Nat. Commun.">
        <title>Diploid and tetraploid genomes of Acorus and the evolution of monocots.</title>
        <authorList>
            <person name="Ma L."/>
            <person name="Liu K.W."/>
            <person name="Li Z."/>
            <person name="Hsiao Y.Y."/>
            <person name="Qi Y."/>
            <person name="Fu T."/>
            <person name="Tang G.D."/>
            <person name="Zhang D."/>
            <person name="Sun W.H."/>
            <person name="Liu D.K."/>
            <person name="Li Y."/>
            <person name="Chen G.Z."/>
            <person name="Liu X.D."/>
            <person name="Liao X.Y."/>
            <person name="Jiang Y.T."/>
            <person name="Yu X."/>
            <person name="Hao Y."/>
            <person name="Huang J."/>
            <person name="Zhao X.W."/>
            <person name="Ke S."/>
            <person name="Chen Y.Y."/>
            <person name="Wu W.L."/>
            <person name="Hsu J.L."/>
            <person name="Lin Y.F."/>
            <person name="Huang M.D."/>
            <person name="Li C.Y."/>
            <person name="Huang L."/>
            <person name="Wang Z.W."/>
            <person name="Zhao X."/>
            <person name="Zhong W.Y."/>
            <person name="Peng D.H."/>
            <person name="Ahmad S."/>
            <person name="Lan S."/>
            <person name="Zhang J.S."/>
            <person name="Tsai W.C."/>
            <person name="Van de Peer Y."/>
            <person name="Liu Z.J."/>
        </authorList>
    </citation>
    <scope>NUCLEOTIDE SEQUENCE</scope>
    <source>
        <strain evidence="7">SCP</strain>
    </source>
</reference>
<evidence type="ECO:0000256" key="5">
    <source>
        <dbReference type="ARBA" id="ARBA00022842"/>
    </source>
</evidence>
<dbReference type="InterPro" id="IPR013520">
    <property type="entry name" value="Ribonucl_H"/>
</dbReference>